<reference evidence="1" key="2">
    <citation type="journal article" date="2022" name="Microbiol. Resour. Announc.">
        <title>Metagenome Sequencing to Explore Phylogenomics of Terrestrial Cyanobacteria.</title>
        <authorList>
            <person name="Ward R.D."/>
            <person name="Stajich J.E."/>
            <person name="Johansen J.R."/>
            <person name="Huntemann M."/>
            <person name="Clum A."/>
            <person name="Foster B."/>
            <person name="Foster B."/>
            <person name="Roux S."/>
            <person name="Palaniappan K."/>
            <person name="Varghese N."/>
            <person name="Mukherjee S."/>
            <person name="Reddy T.B.K."/>
            <person name="Daum C."/>
            <person name="Copeland A."/>
            <person name="Chen I.A."/>
            <person name="Ivanova N.N."/>
            <person name="Kyrpides N.C."/>
            <person name="Shapiro N."/>
            <person name="Eloe-Fadrosh E.A."/>
            <person name="Pietrasiak N."/>
        </authorList>
    </citation>
    <scope>NUCLEOTIDE SEQUENCE</scope>
    <source>
        <strain evidence="1">UHER 2000/2452</strain>
    </source>
</reference>
<dbReference type="EMBL" id="JAHHHD010000022">
    <property type="protein sequence ID" value="MBW4660531.1"/>
    <property type="molecule type" value="Genomic_DNA"/>
</dbReference>
<comment type="caution">
    <text evidence="1">The sequence shown here is derived from an EMBL/GenBank/DDBJ whole genome shotgun (WGS) entry which is preliminary data.</text>
</comment>
<reference evidence="1" key="1">
    <citation type="submission" date="2021-05" db="EMBL/GenBank/DDBJ databases">
        <authorList>
            <person name="Pietrasiak N."/>
            <person name="Ward R."/>
            <person name="Stajich J.E."/>
            <person name="Kurbessoian T."/>
        </authorList>
    </citation>
    <scope>NUCLEOTIDE SEQUENCE</scope>
    <source>
        <strain evidence="1">UHER 2000/2452</strain>
    </source>
</reference>
<dbReference type="Proteomes" id="UP000757435">
    <property type="component" value="Unassembled WGS sequence"/>
</dbReference>
<accession>A0A951UNA3</accession>
<protein>
    <submittedName>
        <fullName evidence="1">Uncharacterized protein</fullName>
    </submittedName>
</protein>
<evidence type="ECO:0000313" key="1">
    <source>
        <dbReference type="EMBL" id="MBW4660531.1"/>
    </source>
</evidence>
<gene>
    <name evidence="1" type="ORF">KME15_17810</name>
</gene>
<sequence length="76" mass="8517">MATAKAVRTRTFWVGRFAPHPKCPKQTGNSYSSLKARPERAIVGVADLWNVFGLERDMEYPSPTQKHPSTKQCAIV</sequence>
<organism evidence="1 2">
    <name type="scientific">Drouetiella hepatica Uher 2000/2452</name>
    <dbReference type="NCBI Taxonomy" id="904376"/>
    <lineage>
        <taxon>Bacteria</taxon>
        <taxon>Bacillati</taxon>
        <taxon>Cyanobacteriota</taxon>
        <taxon>Cyanophyceae</taxon>
        <taxon>Oculatellales</taxon>
        <taxon>Oculatellaceae</taxon>
        <taxon>Drouetiella</taxon>
    </lineage>
</organism>
<evidence type="ECO:0000313" key="2">
    <source>
        <dbReference type="Proteomes" id="UP000757435"/>
    </source>
</evidence>
<proteinExistence type="predicted"/>
<name>A0A951UNA3_9CYAN</name>
<dbReference type="AlphaFoldDB" id="A0A951UNA3"/>